<accession>A0A4Z1NR16</accession>
<feature type="compositionally biased region" description="Basic and acidic residues" evidence="1">
    <location>
        <begin position="452"/>
        <end position="461"/>
    </location>
</feature>
<feature type="chain" id="PRO_5021301712" evidence="2">
    <location>
        <begin position="21"/>
        <end position="461"/>
    </location>
</feature>
<dbReference type="AlphaFoldDB" id="A0A4Z1NR16"/>
<protein>
    <submittedName>
        <fullName evidence="3">Uncharacterized protein</fullName>
    </submittedName>
</protein>
<dbReference type="Proteomes" id="UP000298493">
    <property type="component" value="Unassembled WGS sequence"/>
</dbReference>
<dbReference type="EMBL" id="SNSC02000017">
    <property type="protein sequence ID" value="TID16794.1"/>
    <property type="molecule type" value="Genomic_DNA"/>
</dbReference>
<evidence type="ECO:0000256" key="2">
    <source>
        <dbReference type="SAM" id="SignalP"/>
    </source>
</evidence>
<feature type="region of interest" description="Disordered" evidence="1">
    <location>
        <begin position="226"/>
        <end position="251"/>
    </location>
</feature>
<evidence type="ECO:0000313" key="4">
    <source>
        <dbReference type="Proteomes" id="UP000298493"/>
    </source>
</evidence>
<feature type="region of interest" description="Disordered" evidence="1">
    <location>
        <begin position="124"/>
        <end position="179"/>
    </location>
</feature>
<keyword evidence="4" id="KW-1185">Reference proteome</keyword>
<feature type="compositionally biased region" description="Basic residues" evidence="1">
    <location>
        <begin position="230"/>
        <end position="242"/>
    </location>
</feature>
<keyword evidence="2" id="KW-0732">Signal</keyword>
<sequence>MKIFHLVFAILLNFSTLSSAAPRCEDPPSDCEYGVLHSTWAALEMIITSLAFRQSIDAEDMAMVSAHVNEHVSLIGQNLKMVHFKLLTTMSKSTELDVVAFTRPHRISSIPATVKTKERISTFSLVSKQPEMSDHHPQPRPSKTYQYNHPYDHPSQYGTRERNAYPPSPAPKIRQPEPRVETYHEQRLDYYDPTVRDKLAYRPDPSAKAAEILGVENMEDLKHKFGERPGKKKKTNRWRSHKSRDTKNAGKTTEIKRTVPIGRVPIIPRADSAIVIPGALKSRWSVDEEENKKFWLLRKATVVKEMSVKKGKQSTKCTIIEYSKHMNGPASSIISRALFPTRQLPLHLSLAKIPETTTTSNLIQTTGTVSQQDNHTSLDSLPIVPGLAALKRASTFDRQVYAMVASNQASRIPKTRFFRRKHQERVVLTSDNMPLSPSPDCSGIQPMASKLSDSERSTDSD</sequence>
<feature type="signal peptide" evidence="2">
    <location>
        <begin position="1"/>
        <end position="20"/>
    </location>
</feature>
<name>A0A4Z1NR16_9PEZI</name>
<proteinExistence type="predicted"/>
<gene>
    <name evidence="3" type="ORF">E6O75_ATG09560</name>
</gene>
<evidence type="ECO:0000313" key="3">
    <source>
        <dbReference type="EMBL" id="TID16794.1"/>
    </source>
</evidence>
<reference evidence="3 4" key="1">
    <citation type="submission" date="2019-04" db="EMBL/GenBank/DDBJ databases">
        <title>High contiguity whole genome sequence and gene annotation resource for two Venturia nashicola isolates.</title>
        <authorList>
            <person name="Prokchorchik M."/>
            <person name="Won K."/>
            <person name="Lee Y."/>
            <person name="Choi E.D."/>
            <person name="Segonzac C."/>
            <person name="Sohn K.H."/>
        </authorList>
    </citation>
    <scope>NUCLEOTIDE SEQUENCE [LARGE SCALE GENOMIC DNA]</scope>
    <source>
        <strain evidence="3 4">PRI2</strain>
    </source>
</reference>
<organism evidence="3 4">
    <name type="scientific">Venturia nashicola</name>
    <dbReference type="NCBI Taxonomy" id="86259"/>
    <lineage>
        <taxon>Eukaryota</taxon>
        <taxon>Fungi</taxon>
        <taxon>Dikarya</taxon>
        <taxon>Ascomycota</taxon>
        <taxon>Pezizomycotina</taxon>
        <taxon>Dothideomycetes</taxon>
        <taxon>Pleosporomycetidae</taxon>
        <taxon>Venturiales</taxon>
        <taxon>Venturiaceae</taxon>
        <taxon>Venturia</taxon>
    </lineage>
</organism>
<feature type="region of interest" description="Disordered" evidence="1">
    <location>
        <begin position="429"/>
        <end position="461"/>
    </location>
</feature>
<comment type="caution">
    <text evidence="3">The sequence shown here is derived from an EMBL/GenBank/DDBJ whole genome shotgun (WGS) entry which is preliminary data.</text>
</comment>
<evidence type="ECO:0000256" key="1">
    <source>
        <dbReference type="SAM" id="MobiDB-lite"/>
    </source>
</evidence>